<comment type="caution">
    <text evidence="1">The sequence shown here is derived from an EMBL/GenBank/DDBJ whole genome shotgun (WGS) entry which is preliminary data.</text>
</comment>
<evidence type="ECO:0000313" key="1">
    <source>
        <dbReference type="EMBL" id="KAF9644984.1"/>
    </source>
</evidence>
<gene>
    <name evidence="1" type="ORF">BDM02DRAFT_3190120</name>
</gene>
<organism evidence="1 2">
    <name type="scientific">Thelephora ganbajun</name>
    <name type="common">Ganba fungus</name>
    <dbReference type="NCBI Taxonomy" id="370292"/>
    <lineage>
        <taxon>Eukaryota</taxon>
        <taxon>Fungi</taxon>
        <taxon>Dikarya</taxon>
        <taxon>Basidiomycota</taxon>
        <taxon>Agaricomycotina</taxon>
        <taxon>Agaricomycetes</taxon>
        <taxon>Thelephorales</taxon>
        <taxon>Thelephoraceae</taxon>
        <taxon>Thelephora</taxon>
    </lineage>
</organism>
<dbReference type="Proteomes" id="UP000886501">
    <property type="component" value="Unassembled WGS sequence"/>
</dbReference>
<reference evidence="1" key="2">
    <citation type="journal article" date="2020" name="Nat. Commun.">
        <title>Large-scale genome sequencing of mycorrhizal fungi provides insights into the early evolution of symbiotic traits.</title>
        <authorList>
            <person name="Miyauchi S."/>
            <person name="Kiss E."/>
            <person name="Kuo A."/>
            <person name="Drula E."/>
            <person name="Kohler A."/>
            <person name="Sanchez-Garcia M."/>
            <person name="Morin E."/>
            <person name="Andreopoulos B."/>
            <person name="Barry K.W."/>
            <person name="Bonito G."/>
            <person name="Buee M."/>
            <person name="Carver A."/>
            <person name="Chen C."/>
            <person name="Cichocki N."/>
            <person name="Clum A."/>
            <person name="Culley D."/>
            <person name="Crous P.W."/>
            <person name="Fauchery L."/>
            <person name="Girlanda M."/>
            <person name="Hayes R.D."/>
            <person name="Keri Z."/>
            <person name="LaButti K."/>
            <person name="Lipzen A."/>
            <person name="Lombard V."/>
            <person name="Magnuson J."/>
            <person name="Maillard F."/>
            <person name="Murat C."/>
            <person name="Nolan M."/>
            <person name="Ohm R.A."/>
            <person name="Pangilinan J."/>
            <person name="Pereira M.F."/>
            <person name="Perotto S."/>
            <person name="Peter M."/>
            <person name="Pfister S."/>
            <person name="Riley R."/>
            <person name="Sitrit Y."/>
            <person name="Stielow J.B."/>
            <person name="Szollosi G."/>
            <person name="Zifcakova L."/>
            <person name="Stursova M."/>
            <person name="Spatafora J.W."/>
            <person name="Tedersoo L."/>
            <person name="Vaario L.M."/>
            <person name="Yamada A."/>
            <person name="Yan M."/>
            <person name="Wang P."/>
            <person name="Xu J."/>
            <person name="Bruns T."/>
            <person name="Baldrian P."/>
            <person name="Vilgalys R."/>
            <person name="Dunand C."/>
            <person name="Henrissat B."/>
            <person name="Grigoriev I.V."/>
            <person name="Hibbett D."/>
            <person name="Nagy L.G."/>
            <person name="Martin F.M."/>
        </authorList>
    </citation>
    <scope>NUCLEOTIDE SEQUENCE</scope>
    <source>
        <strain evidence="1">P2</strain>
    </source>
</reference>
<proteinExistence type="predicted"/>
<protein>
    <submittedName>
        <fullName evidence="1">Uncharacterized protein</fullName>
    </submittedName>
</protein>
<dbReference type="EMBL" id="MU118110">
    <property type="protein sequence ID" value="KAF9644984.1"/>
    <property type="molecule type" value="Genomic_DNA"/>
</dbReference>
<evidence type="ECO:0000313" key="2">
    <source>
        <dbReference type="Proteomes" id="UP000886501"/>
    </source>
</evidence>
<reference evidence="1" key="1">
    <citation type="submission" date="2019-10" db="EMBL/GenBank/DDBJ databases">
        <authorList>
            <consortium name="DOE Joint Genome Institute"/>
            <person name="Kuo A."/>
            <person name="Miyauchi S."/>
            <person name="Kiss E."/>
            <person name="Drula E."/>
            <person name="Kohler A."/>
            <person name="Sanchez-Garcia M."/>
            <person name="Andreopoulos B."/>
            <person name="Barry K.W."/>
            <person name="Bonito G."/>
            <person name="Buee M."/>
            <person name="Carver A."/>
            <person name="Chen C."/>
            <person name="Cichocki N."/>
            <person name="Clum A."/>
            <person name="Culley D."/>
            <person name="Crous P.W."/>
            <person name="Fauchery L."/>
            <person name="Girlanda M."/>
            <person name="Hayes R."/>
            <person name="Keri Z."/>
            <person name="Labutti K."/>
            <person name="Lipzen A."/>
            <person name="Lombard V."/>
            <person name="Magnuson J."/>
            <person name="Maillard F."/>
            <person name="Morin E."/>
            <person name="Murat C."/>
            <person name="Nolan M."/>
            <person name="Ohm R."/>
            <person name="Pangilinan J."/>
            <person name="Pereira M."/>
            <person name="Perotto S."/>
            <person name="Peter M."/>
            <person name="Riley R."/>
            <person name="Sitrit Y."/>
            <person name="Stielow B."/>
            <person name="Szollosi G."/>
            <person name="Zifcakova L."/>
            <person name="Stursova M."/>
            <person name="Spatafora J.W."/>
            <person name="Tedersoo L."/>
            <person name="Vaario L.-M."/>
            <person name="Yamada A."/>
            <person name="Yan M."/>
            <person name="Wang P."/>
            <person name="Xu J."/>
            <person name="Bruns T."/>
            <person name="Baldrian P."/>
            <person name="Vilgalys R."/>
            <person name="Henrissat B."/>
            <person name="Grigoriev I.V."/>
            <person name="Hibbett D."/>
            <person name="Nagy L.G."/>
            <person name="Martin F.M."/>
        </authorList>
    </citation>
    <scope>NUCLEOTIDE SEQUENCE</scope>
    <source>
        <strain evidence="1">P2</strain>
    </source>
</reference>
<accession>A0ACB6Z621</accession>
<name>A0ACB6Z621_THEGA</name>
<sequence length="423" mass="45650">MITFDPTERISVAGALKHPWLSTYHNPDDEPDCTESFQRWKEIEELESHDDFKRALWDEIQDYRREVRGLKSVTGSPVTIKRTSSTSSHSVVDSQTQPSATTTGLGQIDEETAADLKTGTTKSSRSASPHQKEEPTTTETSPPPSEIEPSQTEPEPQPTLPPSEPLPPLPSQDNQGSHPISRTNSRKAEQHPSYDKLERASSTTSITTPTDPVLTYARRSSFLQPQQPAIPNSGTGSPINPYYANHHTSRKPIPNFGEGGNSDEGVNLKEQNGHGKHLHRNTVAFPSENSYVVPVRSRSGSGFGPYPSGIPFPGSTYAGDGIFGLPGTGNHSHTIGPGTMGRLLRTLSTVSIHESGQGLKGGLADIAPIGKFITERGSDDESLASEMPEELKEGGLKDSGKDKGKDAGKGKGRKRKSAGMFNL</sequence>
<keyword evidence="2" id="KW-1185">Reference proteome</keyword>